<organism evidence="2 3">
    <name type="scientific">Granulicella aggregans</name>
    <dbReference type="NCBI Taxonomy" id="474949"/>
    <lineage>
        <taxon>Bacteria</taxon>
        <taxon>Pseudomonadati</taxon>
        <taxon>Acidobacteriota</taxon>
        <taxon>Terriglobia</taxon>
        <taxon>Terriglobales</taxon>
        <taxon>Acidobacteriaceae</taxon>
        <taxon>Granulicella</taxon>
    </lineage>
</organism>
<sequence>MESTVIAAPLADAIIPKSLVSDRVVIDTVLNKHVAHLPLYRQSVLLERDTGLEISRDTMDGWVDAGR</sequence>
<dbReference type="Pfam" id="PF03050">
    <property type="entry name" value="DDE_Tnp_IS66"/>
    <property type="match status" value="1"/>
</dbReference>
<gene>
    <name evidence="2" type="ORF">HDF16_005738</name>
</gene>
<reference evidence="2 3" key="1">
    <citation type="submission" date="2020-08" db="EMBL/GenBank/DDBJ databases">
        <title>Genomic Encyclopedia of Type Strains, Phase IV (KMG-V): Genome sequencing to study the core and pangenomes of soil and plant-associated prokaryotes.</title>
        <authorList>
            <person name="Whitman W."/>
        </authorList>
    </citation>
    <scope>NUCLEOTIDE SEQUENCE [LARGE SCALE GENOMIC DNA]</scope>
    <source>
        <strain evidence="2 3">M8UP14</strain>
    </source>
</reference>
<evidence type="ECO:0000313" key="3">
    <source>
        <dbReference type="Proteomes" id="UP000540989"/>
    </source>
</evidence>
<dbReference type="Proteomes" id="UP000540989">
    <property type="component" value="Unassembled WGS sequence"/>
</dbReference>
<evidence type="ECO:0000259" key="1">
    <source>
        <dbReference type="Pfam" id="PF03050"/>
    </source>
</evidence>
<feature type="domain" description="Transposase IS66 central" evidence="1">
    <location>
        <begin position="17"/>
        <end position="65"/>
    </location>
</feature>
<dbReference type="AlphaFoldDB" id="A0A7W7ZJM2"/>
<name>A0A7W7ZJM2_9BACT</name>
<proteinExistence type="predicted"/>
<evidence type="ECO:0000313" key="2">
    <source>
        <dbReference type="EMBL" id="MBB5061002.1"/>
    </source>
</evidence>
<keyword evidence="3" id="KW-1185">Reference proteome</keyword>
<dbReference type="EMBL" id="JACHIP010000025">
    <property type="protein sequence ID" value="MBB5061002.1"/>
    <property type="molecule type" value="Genomic_DNA"/>
</dbReference>
<protein>
    <submittedName>
        <fullName evidence="2">Transposase</fullName>
    </submittedName>
</protein>
<accession>A0A7W7ZJM2</accession>
<dbReference type="InterPro" id="IPR004291">
    <property type="entry name" value="Transposase_IS66_central"/>
</dbReference>
<dbReference type="RefSeq" id="WP_184223646.1">
    <property type="nucleotide sequence ID" value="NZ_JACHIP010000025.1"/>
</dbReference>
<comment type="caution">
    <text evidence="2">The sequence shown here is derived from an EMBL/GenBank/DDBJ whole genome shotgun (WGS) entry which is preliminary data.</text>
</comment>